<name>A0ABD3P669_9STRA</name>
<keyword evidence="2" id="KW-0472">Membrane</keyword>
<feature type="region of interest" description="Disordered" evidence="1">
    <location>
        <begin position="1502"/>
        <end position="1525"/>
    </location>
</feature>
<organism evidence="3 4">
    <name type="scientific">Cyclotella atomus</name>
    <dbReference type="NCBI Taxonomy" id="382360"/>
    <lineage>
        <taxon>Eukaryota</taxon>
        <taxon>Sar</taxon>
        <taxon>Stramenopiles</taxon>
        <taxon>Ochrophyta</taxon>
        <taxon>Bacillariophyta</taxon>
        <taxon>Coscinodiscophyceae</taxon>
        <taxon>Thalassiosirophycidae</taxon>
        <taxon>Stephanodiscales</taxon>
        <taxon>Stephanodiscaceae</taxon>
        <taxon>Cyclotella</taxon>
    </lineage>
</organism>
<evidence type="ECO:0000256" key="1">
    <source>
        <dbReference type="SAM" id="MobiDB-lite"/>
    </source>
</evidence>
<reference evidence="3 4" key="1">
    <citation type="submission" date="2024-10" db="EMBL/GenBank/DDBJ databases">
        <title>Updated reference genomes for cyclostephanoid diatoms.</title>
        <authorList>
            <person name="Roberts W.R."/>
            <person name="Alverson A.J."/>
        </authorList>
    </citation>
    <scope>NUCLEOTIDE SEQUENCE [LARGE SCALE GENOMIC DNA]</scope>
    <source>
        <strain evidence="3 4">AJA010-31</strain>
    </source>
</reference>
<feature type="region of interest" description="Disordered" evidence="1">
    <location>
        <begin position="535"/>
        <end position="562"/>
    </location>
</feature>
<sequence>MPAKISTLESPLSHPKRLIKKTRPLEDIPDEWEEAVQDDPVGERIAQLLNEGKVAHFGYAQHMVAAANKIHHNEGFSSPILSIRNYRAFKRLLSNLFQFHESTRDNHLHNESIWFLLETFAAVYIAIYSLNDILIRGAMDFIYYLLFGMISTIIDVQQLQYAALLLFQQTPQPIQKIVLKCIYALSSTYTTFESSLCYGHRFQNRQLAWIELERITKFRRKHLSIMKLNTERRMNRRSRRKSRIERRKKERRGIQLDEYDYCKMEEEALIKKHLDEAVEELRRRPPTYFPNQLHFNTEETSDMTRKHLTSLEYCHQMIFRSNVVGMKGMKKPVSAESSALSRREAIEVTDEFPDINVNNFVEKYGEEHSHSDSISTSPSKYSLPSKYEFDEEEQYDYDSDGSDHSSDEDDENSDVDEDDLSQVSYASEEAIKTMDWITVGAKIGTKILKSRQVHRVIANPSTKLLPDEAKMLIAVMNTEQSEERLESSLRASTFDSQYSKTSIEVDASTVETKSTTKSAEATVPKPPVHGMWTSAGSAAKSSSQYGGVTLPRSEEFTPKTGERKVYVSSAQESVELMRESSGGQNVDRVEAEDTNGFPCSPMQSINSPYNLRLVNSMPANGSFTPTSNATPKASNHALRAPMITPPRTTVPITPSNSITRLAPMEKGVKIVVPMFAPNVNMNSNKPGFFQMGTVISSSRITVRTDKFLSPSRKHKWILVGGHQKDETNCLAIKLVLDKAILRGSKFAEMTIRIMDEYNWVPRFSKFPIGSCVATTFGIGVLVGWRVEDDMHIIRSLWNRKGPGSGLAFLRRECLHSIIEAAVGFDVETRLGSGIVEGYVRGGKENTDGKYFVHLKSKGRYQDRVIEFKRNQILSCRMAKFIPVTEHIRAAALYQLEILHYKARVREHMLNDPAASKDRQKGTWRKFSEYVDLFAASLSKAIAEDPDFDRELDKFISHIINVLDDDNGTETNDDVSVASESVSAMTSVTEVDQMSVATDHSLQWHVNMHDMFASFFAADSHAPVKTEPDNALVLSQLQRVKEAHDSLNIILRVLLRTVAVARASVPDRPKLHIALAMIHEGLLFVRQVIRVNKNNISKALIEAWFRTMNEISKTFSPLKQRAQTLGKKIAKKMKKHSDIAKKRILSFVDIILGDTLLLHALERGDWKQSLLRVEYALVKASITDEATCEQLHKGAILLYKNLAPRKKDVASKAAAKRTETKALRFAKFMKILASPGRSFLRLLAADDVLEICSRVLLRVFQNDNEASMMINIYAFNFQSLRYLRTLNNMAMASKLWCTILDAIDEELSFTLSEIPEQTKYFVEPFIKLFSLGVAKFHRIQAGDSNADWLDFLLDEDSVKIIQELDMKLIDCLDAFCKDIKQLFEVMPYIKTFDNDILDLMDELDFDLMFKEITGSICDPEKFTAYMTERTAILVERFLDYLPRMSIPIEKRDLQDGWVLTCRGSDGGDLRLSDINVKRENLLCRVLGSDNVFQPLGDDNRNYIGSPKKAFPDPSFDTQDSDDRSDEGCVLNEAREMIVSAQAYGCWVPGFGGLREPFFYPGVPSQLEDLPLSDSLKTAIDLWQSSAICDFEFTQIVIREVSNNIELHSGQEKPIGSDQASKTKPFNPTIDATALLLDMKNLTLHLDEFIFRVEKVSLL</sequence>
<evidence type="ECO:0000256" key="2">
    <source>
        <dbReference type="SAM" id="Phobius"/>
    </source>
</evidence>
<evidence type="ECO:0000313" key="3">
    <source>
        <dbReference type="EMBL" id="KAL3782671.1"/>
    </source>
</evidence>
<feature type="compositionally biased region" description="Polar residues" evidence="1">
    <location>
        <begin position="535"/>
        <end position="546"/>
    </location>
</feature>
<feature type="region of interest" description="Disordered" evidence="1">
    <location>
        <begin position="392"/>
        <end position="419"/>
    </location>
</feature>
<proteinExistence type="predicted"/>
<dbReference type="EMBL" id="JALLPJ020000798">
    <property type="protein sequence ID" value="KAL3782671.1"/>
    <property type="molecule type" value="Genomic_DNA"/>
</dbReference>
<feature type="compositionally biased region" description="Basic and acidic residues" evidence="1">
    <location>
        <begin position="552"/>
        <end position="562"/>
    </location>
</feature>
<keyword evidence="4" id="KW-1185">Reference proteome</keyword>
<accession>A0ABD3P669</accession>
<keyword evidence="2" id="KW-1133">Transmembrane helix</keyword>
<comment type="caution">
    <text evidence="3">The sequence shown here is derived from an EMBL/GenBank/DDBJ whole genome shotgun (WGS) entry which is preliminary data.</text>
</comment>
<keyword evidence="2" id="KW-0812">Transmembrane</keyword>
<dbReference type="Proteomes" id="UP001530400">
    <property type="component" value="Unassembled WGS sequence"/>
</dbReference>
<protein>
    <submittedName>
        <fullName evidence="3">Uncharacterized protein</fullName>
    </submittedName>
</protein>
<evidence type="ECO:0000313" key="4">
    <source>
        <dbReference type="Proteomes" id="UP001530400"/>
    </source>
</evidence>
<feature type="transmembrane region" description="Helical" evidence="2">
    <location>
        <begin position="112"/>
        <end position="130"/>
    </location>
</feature>
<gene>
    <name evidence="3" type="ORF">ACHAWO_002596</name>
</gene>